<proteinExistence type="predicted"/>
<dbReference type="EMBL" id="JACHIF010000005">
    <property type="protein sequence ID" value="MBB5038383.1"/>
    <property type="molecule type" value="Genomic_DNA"/>
</dbReference>
<dbReference type="AlphaFoldDB" id="A0A7W7YLG3"/>
<comment type="caution">
    <text evidence="1">The sequence shown here is derived from an EMBL/GenBank/DDBJ whole genome shotgun (WGS) entry which is preliminary data.</text>
</comment>
<evidence type="ECO:0000313" key="1">
    <source>
        <dbReference type="EMBL" id="MBB5038383.1"/>
    </source>
</evidence>
<evidence type="ECO:0000313" key="2">
    <source>
        <dbReference type="Proteomes" id="UP000534294"/>
    </source>
</evidence>
<sequence>MRHPEFDAYTKDLSELITYSVKDIGAFHLYSWEWVDNLHFMLPPSRLIEDEARRTQLEEGVLRRFREDAGWEGTGKLSLLWLPPFVFPFSSGVQPEGIIVWHVKQFEDGISYFLSPVALPFEYFVSQDANNDR</sequence>
<protein>
    <submittedName>
        <fullName evidence="1">Uncharacterized protein</fullName>
    </submittedName>
</protein>
<dbReference type="RefSeq" id="WP_184209158.1">
    <property type="nucleotide sequence ID" value="NZ_JACHIF010000005.1"/>
</dbReference>
<reference evidence="1 2" key="1">
    <citation type="submission" date="2020-08" db="EMBL/GenBank/DDBJ databases">
        <title>Genomic Encyclopedia of Type Strains, Phase IV (KMG-IV): sequencing the most valuable type-strain genomes for metagenomic binning, comparative biology and taxonomic classification.</title>
        <authorList>
            <person name="Goeker M."/>
        </authorList>
    </citation>
    <scope>NUCLEOTIDE SEQUENCE [LARGE SCALE GENOMIC DNA]</scope>
    <source>
        <strain evidence="1 2">DSM 12251</strain>
    </source>
</reference>
<dbReference type="Proteomes" id="UP000534294">
    <property type="component" value="Unassembled WGS sequence"/>
</dbReference>
<gene>
    <name evidence="1" type="ORF">HNQ64_002646</name>
</gene>
<accession>A0A7W7YLG3</accession>
<keyword evidence="2" id="KW-1185">Reference proteome</keyword>
<organism evidence="1 2">
    <name type="scientific">Prosthecobacter dejongeii</name>
    <dbReference type="NCBI Taxonomy" id="48465"/>
    <lineage>
        <taxon>Bacteria</taxon>
        <taxon>Pseudomonadati</taxon>
        <taxon>Verrucomicrobiota</taxon>
        <taxon>Verrucomicrobiia</taxon>
        <taxon>Verrucomicrobiales</taxon>
        <taxon>Verrucomicrobiaceae</taxon>
        <taxon>Prosthecobacter</taxon>
    </lineage>
</organism>
<name>A0A7W7YLG3_9BACT</name>